<sequence length="95" mass="10869">MTGSAPKLEHMHVITADHEINEDATMEVYREQPNLPGNLHQQIVLRGTCIMRRDGTFSTTSVDETMRFVRIAVNSIFQHSPVLTSWSVSTMKRKR</sequence>
<protein>
    <submittedName>
        <fullName evidence="1">Uncharacterized protein</fullName>
    </submittedName>
</protein>
<dbReference type="EMBL" id="PDUG01000002">
    <property type="protein sequence ID" value="PIC48649.1"/>
    <property type="molecule type" value="Genomic_DNA"/>
</dbReference>
<keyword evidence="2" id="KW-1185">Reference proteome</keyword>
<gene>
    <name evidence="1" type="primary">Cnig_chr_II.g7547</name>
    <name evidence="1" type="ORF">B9Z55_007547</name>
</gene>
<reference evidence="2" key="1">
    <citation type="submission" date="2017-10" db="EMBL/GenBank/DDBJ databases">
        <title>Rapid genome shrinkage in a self-fertile nematode reveals novel sperm competition proteins.</title>
        <authorList>
            <person name="Yin D."/>
            <person name="Schwarz E.M."/>
            <person name="Thomas C.G."/>
            <person name="Felde R.L."/>
            <person name="Korf I.F."/>
            <person name="Cutter A.D."/>
            <person name="Schartner C.M."/>
            <person name="Ralston E.J."/>
            <person name="Meyer B.J."/>
            <person name="Haag E.S."/>
        </authorList>
    </citation>
    <scope>NUCLEOTIDE SEQUENCE [LARGE SCALE GENOMIC DNA]</scope>
    <source>
        <strain evidence="2">JU1422</strain>
    </source>
</reference>
<name>A0A2G5VA34_9PELO</name>
<evidence type="ECO:0000313" key="1">
    <source>
        <dbReference type="EMBL" id="PIC48649.1"/>
    </source>
</evidence>
<evidence type="ECO:0000313" key="2">
    <source>
        <dbReference type="Proteomes" id="UP000230233"/>
    </source>
</evidence>
<dbReference type="AlphaFoldDB" id="A0A2G5VA34"/>
<accession>A0A2G5VA34</accession>
<organism evidence="1 2">
    <name type="scientific">Caenorhabditis nigoni</name>
    <dbReference type="NCBI Taxonomy" id="1611254"/>
    <lineage>
        <taxon>Eukaryota</taxon>
        <taxon>Metazoa</taxon>
        <taxon>Ecdysozoa</taxon>
        <taxon>Nematoda</taxon>
        <taxon>Chromadorea</taxon>
        <taxon>Rhabditida</taxon>
        <taxon>Rhabditina</taxon>
        <taxon>Rhabditomorpha</taxon>
        <taxon>Rhabditoidea</taxon>
        <taxon>Rhabditidae</taxon>
        <taxon>Peloderinae</taxon>
        <taxon>Caenorhabditis</taxon>
    </lineage>
</organism>
<dbReference type="OrthoDB" id="5881025at2759"/>
<proteinExistence type="predicted"/>
<comment type="caution">
    <text evidence="1">The sequence shown here is derived from an EMBL/GenBank/DDBJ whole genome shotgun (WGS) entry which is preliminary data.</text>
</comment>
<dbReference type="Proteomes" id="UP000230233">
    <property type="component" value="Chromosome II"/>
</dbReference>